<feature type="non-terminal residue" evidence="2">
    <location>
        <position position="166"/>
    </location>
</feature>
<dbReference type="Proteomes" id="UP000177614">
    <property type="component" value="Unassembled WGS sequence"/>
</dbReference>
<organism evidence="2 3">
    <name type="scientific">Candidatus Abawacabacteria bacterium RBG_16_42_10</name>
    <dbReference type="NCBI Taxonomy" id="1817814"/>
    <lineage>
        <taxon>Bacteria</taxon>
        <taxon>Candidatus Abawacaibacteriota</taxon>
    </lineage>
</organism>
<proteinExistence type="predicted"/>
<sequence>MPRKSKLQTAKDLLASALDAIASARDILAGIEGGKEKESNSENESLSSGSVDLAPPTMEDGLKIIEGIFNGQNMLGSDKRIYPVPANYASKSKLIPGDKLKLTITETGAFKYKQIGPIPRVQAVGIVTYGDGQYHVMVDKKLYKVLLASITYYRAEVGSKVTVIVP</sequence>
<evidence type="ECO:0000256" key="1">
    <source>
        <dbReference type="SAM" id="MobiDB-lite"/>
    </source>
</evidence>
<gene>
    <name evidence="2" type="ORF">A2V81_01830</name>
</gene>
<dbReference type="EMBL" id="MEWR01000018">
    <property type="protein sequence ID" value="OGC81825.1"/>
    <property type="molecule type" value="Genomic_DNA"/>
</dbReference>
<dbReference type="AlphaFoldDB" id="A0A1F4XJE2"/>
<name>A0A1F4XJE2_9BACT</name>
<accession>A0A1F4XJE2</accession>
<protein>
    <recommendedName>
        <fullName evidence="4">50S ribosomal protein L7/L12</fullName>
    </recommendedName>
</protein>
<feature type="region of interest" description="Disordered" evidence="1">
    <location>
        <begin position="32"/>
        <end position="54"/>
    </location>
</feature>
<evidence type="ECO:0000313" key="2">
    <source>
        <dbReference type="EMBL" id="OGC81825.1"/>
    </source>
</evidence>
<reference evidence="2 3" key="1">
    <citation type="journal article" date="2016" name="Nat. Commun.">
        <title>Thousands of microbial genomes shed light on interconnected biogeochemical processes in an aquifer system.</title>
        <authorList>
            <person name="Anantharaman K."/>
            <person name="Brown C.T."/>
            <person name="Hug L.A."/>
            <person name="Sharon I."/>
            <person name="Castelle C.J."/>
            <person name="Probst A.J."/>
            <person name="Thomas B.C."/>
            <person name="Singh A."/>
            <person name="Wilkins M.J."/>
            <person name="Karaoz U."/>
            <person name="Brodie E.L."/>
            <person name="Williams K.H."/>
            <person name="Hubbard S.S."/>
            <person name="Banfield J.F."/>
        </authorList>
    </citation>
    <scope>NUCLEOTIDE SEQUENCE [LARGE SCALE GENOMIC DNA]</scope>
</reference>
<evidence type="ECO:0000313" key="3">
    <source>
        <dbReference type="Proteomes" id="UP000177614"/>
    </source>
</evidence>
<comment type="caution">
    <text evidence="2">The sequence shown here is derived from an EMBL/GenBank/DDBJ whole genome shotgun (WGS) entry which is preliminary data.</text>
</comment>
<evidence type="ECO:0008006" key="4">
    <source>
        <dbReference type="Google" id="ProtNLM"/>
    </source>
</evidence>